<keyword evidence="3" id="KW-1185">Reference proteome</keyword>
<name>A0ABV8UUD2_9BACL</name>
<evidence type="ECO:0008006" key="4">
    <source>
        <dbReference type="Google" id="ProtNLM"/>
    </source>
</evidence>
<feature type="transmembrane region" description="Helical" evidence="1">
    <location>
        <begin position="82"/>
        <end position="103"/>
    </location>
</feature>
<protein>
    <recommendedName>
        <fullName evidence="4">DUF1440 domain-containing protein</fullName>
    </recommendedName>
</protein>
<dbReference type="Proteomes" id="UP001595733">
    <property type="component" value="Unassembled WGS sequence"/>
</dbReference>
<gene>
    <name evidence="2" type="ORF">ACFO0S_07740</name>
</gene>
<proteinExistence type="predicted"/>
<evidence type="ECO:0000313" key="2">
    <source>
        <dbReference type="EMBL" id="MFC4354937.1"/>
    </source>
</evidence>
<organism evidence="2 3">
    <name type="scientific">Chryseomicrobium palamuruense</name>
    <dbReference type="NCBI Taxonomy" id="682973"/>
    <lineage>
        <taxon>Bacteria</taxon>
        <taxon>Bacillati</taxon>
        <taxon>Bacillota</taxon>
        <taxon>Bacilli</taxon>
        <taxon>Bacillales</taxon>
        <taxon>Caryophanaceae</taxon>
        <taxon>Chryseomicrobium</taxon>
    </lineage>
</organism>
<keyword evidence="1" id="KW-1133">Transmembrane helix</keyword>
<accession>A0ABV8UUD2</accession>
<sequence length="139" mass="16143">MKKVMSIVGIGFSTGLLLNYYFKLIERMTGDKVYTLLLNVDYFPVLKNYAFPEWIEISFHLIVSLVLTGTYTFLWTKWKRPFLWTVVTSLVIGLVIYPTTGFSGRTPEVTDGSALFWWLTGHLLYGWALAWLLQRFNKS</sequence>
<feature type="transmembrane region" description="Helical" evidence="1">
    <location>
        <begin position="115"/>
        <end position="133"/>
    </location>
</feature>
<evidence type="ECO:0000313" key="3">
    <source>
        <dbReference type="Proteomes" id="UP001595733"/>
    </source>
</evidence>
<evidence type="ECO:0000256" key="1">
    <source>
        <dbReference type="SAM" id="Phobius"/>
    </source>
</evidence>
<comment type="caution">
    <text evidence="2">The sequence shown here is derived from an EMBL/GenBank/DDBJ whole genome shotgun (WGS) entry which is preliminary data.</text>
</comment>
<feature type="transmembrane region" description="Helical" evidence="1">
    <location>
        <begin position="57"/>
        <end position="75"/>
    </location>
</feature>
<keyword evidence="1" id="KW-0812">Transmembrane</keyword>
<dbReference type="EMBL" id="JBHSEF010000021">
    <property type="protein sequence ID" value="MFC4354937.1"/>
    <property type="molecule type" value="Genomic_DNA"/>
</dbReference>
<keyword evidence="1" id="KW-0472">Membrane</keyword>
<reference evidence="3" key="1">
    <citation type="journal article" date="2019" name="Int. J. Syst. Evol. Microbiol.">
        <title>The Global Catalogue of Microorganisms (GCM) 10K type strain sequencing project: providing services to taxonomists for standard genome sequencing and annotation.</title>
        <authorList>
            <consortium name="The Broad Institute Genomics Platform"/>
            <consortium name="The Broad Institute Genome Sequencing Center for Infectious Disease"/>
            <person name="Wu L."/>
            <person name="Ma J."/>
        </authorList>
    </citation>
    <scope>NUCLEOTIDE SEQUENCE [LARGE SCALE GENOMIC DNA]</scope>
    <source>
        <strain evidence="3">CCUG 50353</strain>
    </source>
</reference>
<feature type="transmembrane region" description="Helical" evidence="1">
    <location>
        <begin position="6"/>
        <end position="22"/>
    </location>
</feature>
<dbReference type="RefSeq" id="WP_378141231.1">
    <property type="nucleotide sequence ID" value="NZ_JBHSEF010000021.1"/>
</dbReference>